<evidence type="ECO:0000313" key="11">
    <source>
        <dbReference type="RefSeq" id="XP_013390571.1"/>
    </source>
</evidence>
<evidence type="ECO:0000256" key="2">
    <source>
        <dbReference type="ARBA" id="ARBA00007414"/>
    </source>
</evidence>
<dbReference type="OrthoDB" id="68581at2759"/>
<reference evidence="11" key="1">
    <citation type="submission" date="2025-08" db="UniProtKB">
        <authorList>
            <consortium name="RefSeq"/>
        </authorList>
    </citation>
    <scope>IDENTIFICATION</scope>
    <source>
        <tissue evidence="11">Gonads</tissue>
    </source>
</reference>
<dbReference type="GO" id="GO:0006506">
    <property type="term" value="P:GPI anchor biosynthetic process"/>
    <property type="evidence" value="ECO:0007669"/>
    <property type="project" value="UniProtKB-KW"/>
</dbReference>
<name>A0A1S3HYC8_LINAN</name>
<comment type="subcellular location">
    <subcellularLocation>
        <location evidence="1">Golgi apparatus membrane</location>
        <topology evidence="1">Multi-pass membrane protein</topology>
    </subcellularLocation>
</comment>
<dbReference type="FunCoup" id="A0A1S3HYC8">
    <property type="interactions" value="776"/>
</dbReference>
<dbReference type="RefSeq" id="XP_013390571.1">
    <property type="nucleotide sequence ID" value="XM_013535117.1"/>
</dbReference>
<dbReference type="InterPro" id="IPR039545">
    <property type="entry name" value="PGAP2"/>
</dbReference>
<dbReference type="Proteomes" id="UP000085678">
    <property type="component" value="Unplaced"/>
</dbReference>
<dbReference type="GeneID" id="106158980"/>
<evidence type="ECO:0000256" key="5">
    <source>
        <dbReference type="ARBA" id="ARBA00022989"/>
    </source>
</evidence>
<dbReference type="AlphaFoldDB" id="A0A1S3HYC8"/>
<feature type="transmembrane region" description="Helical" evidence="8">
    <location>
        <begin position="187"/>
        <end position="205"/>
    </location>
</feature>
<keyword evidence="5 8" id="KW-1133">Transmembrane helix</keyword>
<feature type="transmembrane region" description="Helical" evidence="8">
    <location>
        <begin position="21"/>
        <end position="43"/>
    </location>
</feature>
<feature type="transmembrane region" description="Helical" evidence="8">
    <location>
        <begin position="109"/>
        <end position="135"/>
    </location>
</feature>
<feature type="transmembrane region" description="Helical" evidence="8">
    <location>
        <begin position="74"/>
        <end position="97"/>
    </location>
</feature>
<evidence type="ECO:0000256" key="7">
    <source>
        <dbReference type="ARBA" id="ARBA00023136"/>
    </source>
</evidence>
<sequence length="269" mass="30893">MSSSTKRKEDEVVFRISMQRLSCICCSLPLFGFLACVGTSLYLHFEGATATHCGVRNYLPSISAAIGGFTPEKYIWRICIGLHCAPRYMMPFMYYRYFQNSMDNVKQKFAFTLMLWTACLSHVIEISSLVGLTFISSSENRGLHENLFISFMVFSLLFMLIMCILMRWCNQDKPENHKDRRSQKYKTILFLVNILSFLASVYFFIRHNSKCEPGVYSLFALCEYIVVITNIGFHATASLDLENAVFMAHFPLSRLPSPSSSSERTWLPL</sequence>
<evidence type="ECO:0000256" key="1">
    <source>
        <dbReference type="ARBA" id="ARBA00004653"/>
    </source>
</evidence>
<dbReference type="KEGG" id="lak:106158980"/>
<dbReference type="InParanoid" id="A0A1S3HYC8"/>
<accession>A0A1S3HYC8</accession>
<keyword evidence="7 8" id="KW-0472">Membrane</keyword>
<comment type="similarity">
    <text evidence="2">Belongs to the PGAP2 family.</text>
</comment>
<keyword evidence="6" id="KW-0333">Golgi apparatus</keyword>
<protein>
    <submittedName>
        <fullName evidence="11">Post-GPI attachment to proteins factor 2 isoform X1</fullName>
    </submittedName>
</protein>
<dbReference type="PANTHER" id="PTHR12892:SF11">
    <property type="entry name" value="POST-GPI ATTACHMENT TO PROTEINS FACTOR 2"/>
    <property type="match status" value="1"/>
</dbReference>
<evidence type="ECO:0000313" key="10">
    <source>
        <dbReference type="Proteomes" id="UP000085678"/>
    </source>
</evidence>
<evidence type="ECO:0000259" key="9">
    <source>
        <dbReference type="Pfam" id="PF10277"/>
    </source>
</evidence>
<proteinExistence type="inferred from homology"/>
<dbReference type="PANTHER" id="PTHR12892">
    <property type="entry name" value="FGF RECEPTOR ACTIVATING PROTEIN 1"/>
    <property type="match status" value="1"/>
</dbReference>
<feature type="domain" description="CWH43-like N-terminal" evidence="9">
    <location>
        <begin position="20"/>
        <end position="243"/>
    </location>
</feature>
<keyword evidence="3" id="KW-0337">GPI-anchor biosynthesis</keyword>
<feature type="transmembrane region" description="Helical" evidence="8">
    <location>
        <begin position="147"/>
        <end position="166"/>
    </location>
</feature>
<gene>
    <name evidence="11" type="primary">LOC106158980</name>
</gene>
<dbReference type="STRING" id="7574.A0A1S3HYC8"/>
<keyword evidence="4 8" id="KW-0812">Transmembrane</keyword>
<evidence type="ECO:0000256" key="8">
    <source>
        <dbReference type="SAM" id="Phobius"/>
    </source>
</evidence>
<dbReference type="GO" id="GO:0000139">
    <property type="term" value="C:Golgi membrane"/>
    <property type="evidence" value="ECO:0007669"/>
    <property type="project" value="UniProtKB-SubCell"/>
</dbReference>
<organism evidence="10 11">
    <name type="scientific">Lingula anatina</name>
    <name type="common">Brachiopod</name>
    <name type="synonym">Lingula unguis</name>
    <dbReference type="NCBI Taxonomy" id="7574"/>
    <lineage>
        <taxon>Eukaryota</taxon>
        <taxon>Metazoa</taxon>
        <taxon>Spiralia</taxon>
        <taxon>Lophotrochozoa</taxon>
        <taxon>Brachiopoda</taxon>
        <taxon>Linguliformea</taxon>
        <taxon>Lingulata</taxon>
        <taxon>Lingulida</taxon>
        <taxon>Linguloidea</taxon>
        <taxon>Lingulidae</taxon>
        <taxon>Lingula</taxon>
    </lineage>
</organism>
<dbReference type="GO" id="GO:0005789">
    <property type="term" value="C:endoplasmic reticulum membrane"/>
    <property type="evidence" value="ECO:0007669"/>
    <property type="project" value="TreeGrafter"/>
</dbReference>
<evidence type="ECO:0000256" key="3">
    <source>
        <dbReference type="ARBA" id="ARBA00022502"/>
    </source>
</evidence>
<dbReference type="InterPro" id="IPR019402">
    <property type="entry name" value="CWH43_N"/>
</dbReference>
<evidence type="ECO:0000256" key="4">
    <source>
        <dbReference type="ARBA" id="ARBA00022692"/>
    </source>
</evidence>
<keyword evidence="10" id="KW-1185">Reference proteome</keyword>
<evidence type="ECO:0000256" key="6">
    <source>
        <dbReference type="ARBA" id="ARBA00023034"/>
    </source>
</evidence>
<dbReference type="Pfam" id="PF10277">
    <property type="entry name" value="Frag1"/>
    <property type="match status" value="1"/>
</dbReference>